<dbReference type="PANTHER" id="PTHR22847:SF637">
    <property type="entry name" value="WD REPEAT DOMAIN 5B"/>
    <property type="match status" value="1"/>
</dbReference>
<dbReference type="Pfam" id="PF00805">
    <property type="entry name" value="Pentapeptide"/>
    <property type="match status" value="1"/>
</dbReference>
<evidence type="ECO:0000259" key="4">
    <source>
        <dbReference type="Pfam" id="PF05729"/>
    </source>
</evidence>
<feature type="domain" description="NACHT" evidence="4">
    <location>
        <begin position="14"/>
        <end position="172"/>
    </location>
</feature>
<reference evidence="5" key="1">
    <citation type="journal article" date="2020" name="Fungal Divers.">
        <title>Resolving the Mortierellaceae phylogeny through synthesis of multi-gene phylogenetics and phylogenomics.</title>
        <authorList>
            <person name="Vandepol N."/>
            <person name="Liber J."/>
            <person name="Desiro A."/>
            <person name="Na H."/>
            <person name="Kennedy M."/>
            <person name="Barry K."/>
            <person name="Grigoriev I.V."/>
            <person name="Miller A.N."/>
            <person name="O'Donnell K."/>
            <person name="Stajich J.E."/>
            <person name="Bonito G."/>
        </authorList>
    </citation>
    <scope>NUCLEOTIDE SEQUENCE</scope>
    <source>
        <strain evidence="5">NRRL 2769</strain>
    </source>
</reference>
<evidence type="ECO:0000313" key="5">
    <source>
        <dbReference type="EMBL" id="KAF9997215.1"/>
    </source>
</evidence>
<evidence type="ECO:0000313" key="6">
    <source>
        <dbReference type="Proteomes" id="UP000703661"/>
    </source>
</evidence>
<keyword evidence="6" id="KW-1185">Reference proteome</keyword>
<dbReference type="InterPro" id="IPR025662">
    <property type="entry name" value="Sigma_54_int_dom_ATP-bd_1"/>
</dbReference>
<proteinExistence type="predicted"/>
<dbReference type="InterPro" id="IPR027417">
    <property type="entry name" value="P-loop_NTPase"/>
</dbReference>
<dbReference type="SMART" id="SM00320">
    <property type="entry name" value="WD40"/>
    <property type="match status" value="3"/>
</dbReference>
<dbReference type="PROSITE" id="PS00675">
    <property type="entry name" value="SIGMA54_INTERACT_1"/>
    <property type="match status" value="1"/>
</dbReference>
<dbReference type="Gene3D" id="2.160.20.80">
    <property type="entry name" value="E3 ubiquitin-protein ligase SopA"/>
    <property type="match status" value="1"/>
</dbReference>
<name>A0A9P6MFS8_9FUNG</name>
<keyword evidence="1 3" id="KW-0853">WD repeat</keyword>
<feature type="repeat" description="WD" evidence="3">
    <location>
        <begin position="566"/>
        <end position="607"/>
    </location>
</feature>
<keyword evidence="2" id="KW-0677">Repeat</keyword>
<feature type="repeat" description="WD" evidence="3">
    <location>
        <begin position="608"/>
        <end position="638"/>
    </location>
</feature>
<dbReference type="InterPro" id="IPR007111">
    <property type="entry name" value="NACHT_NTPase"/>
</dbReference>
<feature type="non-terminal residue" evidence="5">
    <location>
        <position position="638"/>
    </location>
</feature>
<dbReference type="PROSITE" id="PS00678">
    <property type="entry name" value="WD_REPEATS_1"/>
    <property type="match status" value="1"/>
</dbReference>
<dbReference type="SUPFAM" id="SSF52540">
    <property type="entry name" value="P-loop containing nucleoside triphosphate hydrolases"/>
    <property type="match status" value="1"/>
</dbReference>
<sequence length="638" mass="72535">MSKVQEFLQSKKKVFLLLGDSGAGKSTFNRALEINIWEKYGKDETRIPLFIHLPLIENPERNLVTKQLQILDFTETQIKELKAHHKFILICDGYDEIQQTKNLYETNQLNKPGGWQVQMVISCRTEYNGVDYKNQFQPTERNNGGKKEQFQEAIITPFSENQIQDYVKQYISLKNHQNMPSDDTYWELEEYQQALKEIPNLLELVKNPFLLKLALEVLPGLFSKNSKFSAAHITRIGLYDKFVSQWIERSEIRLRGMELSSHDNEHFQTLCRSGFTFCSISYLKEFATAIYDHQGGKPVVRYLEYRSQEDWKKSLFNNDGGRKLLRESIPLTCNVDQYRFIHESVLEYGLSLAVCEPNEDDENMESPSVTSRRMSAGSVQSFEEPFLMDDPALSNEQALLESPLGRINFVRHPSILQFLTERAQRQPTFKDQLRSIIEQSKTDKSVEIAAANAITILVRAGVQFNGADLQGIKIPGADLSYGVFDSACLEGADLRDVNLRNIWLRQANLRGAQMTGVQFGELPYLQQDSEVQCCAFSPDGKIFAVGTENGDIHLYETSNWKRIRSLNGHSEGVYDVAFSAAGDQIASGSDDRTVRLWDVDTGNSIQTLQGHTGWVMSVVYSPKGDQIASGSFDSTVRL</sequence>
<dbReference type="InterPro" id="IPR001646">
    <property type="entry name" value="5peptide_repeat"/>
</dbReference>
<dbReference type="Proteomes" id="UP000703661">
    <property type="component" value="Unassembled WGS sequence"/>
</dbReference>
<evidence type="ECO:0000256" key="2">
    <source>
        <dbReference type="ARBA" id="ARBA00022737"/>
    </source>
</evidence>
<dbReference type="PANTHER" id="PTHR22847">
    <property type="entry name" value="WD40 REPEAT PROTEIN"/>
    <property type="match status" value="1"/>
</dbReference>
<dbReference type="Pfam" id="PF00400">
    <property type="entry name" value="WD40"/>
    <property type="match status" value="3"/>
</dbReference>
<dbReference type="AlphaFoldDB" id="A0A9P6MFS8"/>
<dbReference type="InterPro" id="IPR036322">
    <property type="entry name" value="WD40_repeat_dom_sf"/>
</dbReference>
<dbReference type="PROSITE" id="PS50082">
    <property type="entry name" value="WD_REPEATS_2"/>
    <property type="match status" value="3"/>
</dbReference>
<dbReference type="InterPro" id="IPR015943">
    <property type="entry name" value="WD40/YVTN_repeat-like_dom_sf"/>
</dbReference>
<dbReference type="GO" id="GO:1990234">
    <property type="term" value="C:transferase complex"/>
    <property type="evidence" value="ECO:0007669"/>
    <property type="project" value="UniProtKB-ARBA"/>
</dbReference>
<evidence type="ECO:0000256" key="3">
    <source>
        <dbReference type="PROSITE-ProRule" id="PRU00221"/>
    </source>
</evidence>
<dbReference type="Gene3D" id="2.130.10.10">
    <property type="entry name" value="YVTN repeat-like/Quinoprotein amine dehydrogenase"/>
    <property type="match status" value="1"/>
</dbReference>
<feature type="repeat" description="WD" evidence="3">
    <location>
        <begin position="524"/>
        <end position="565"/>
    </location>
</feature>
<dbReference type="EMBL" id="JAAAID010003548">
    <property type="protein sequence ID" value="KAF9997215.1"/>
    <property type="molecule type" value="Genomic_DNA"/>
</dbReference>
<dbReference type="SUPFAM" id="SSF141571">
    <property type="entry name" value="Pentapeptide repeat-like"/>
    <property type="match status" value="1"/>
</dbReference>
<accession>A0A9P6MFS8</accession>
<dbReference type="Gene3D" id="3.40.50.300">
    <property type="entry name" value="P-loop containing nucleotide triphosphate hydrolases"/>
    <property type="match status" value="1"/>
</dbReference>
<comment type="caution">
    <text evidence="5">The sequence shown here is derived from an EMBL/GenBank/DDBJ whole genome shotgun (WGS) entry which is preliminary data.</text>
</comment>
<protein>
    <recommendedName>
        <fullName evidence="4">NACHT domain-containing protein</fullName>
    </recommendedName>
</protein>
<dbReference type="InterPro" id="IPR001680">
    <property type="entry name" value="WD40_rpt"/>
</dbReference>
<dbReference type="SUPFAM" id="SSF50978">
    <property type="entry name" value="WD40 repeat-like"/>
    <property type="match status" value="1"/>
</dbReference>
<dbReference type="InterPro" id="IPR019775">
    <property type="entry name" value="WD40_repeat_CS"/>
</dbReference>
<organism evidence="5 6">
    <name type="scientific">Entomortierella chlamydospora</name>
    <dbReference type="NCBI Taxonomy" id="101097"/>
    <lineage>
        <taxon>Eukaryota</taxon>
        <taxon>Fungi</taxon>
        <taxon>Fungi incertae sedis</taxon>
        <taxon>Mucoromycota</taxon>
        <taxon>Mortierellomycotina</taxon>
        <taxon>Mortierellomycetes</taxon>
        <taxon>Mortierellales</taxon>
        <taxon>Mortierellaceae</taxon>
        <taxon>Entomortierella</taxon>
    </lineage>
</organism>
<dbReference type="PROSITE" id="PS50294">
    <property type="entry name" value="WD_REPEATS_REGION"/>
    <property type="match status" value="2"/>
</dbReference>
<evidence type="ECO:0000256" key="1">
    <source>
        <dbReference type="ARBA" id="ARBA00022574"/>
    </source>
</evidence>
<gene>
    <name evidence="5" type="ORF">BGZ80_007054</name>
</gene>
<dbReference type="Pfam" id="PF05729">
    <property type="entry name" value="NACHT"/>
    <property type="match status" value="1"/>
</dbReference>